<dbReference type="EMBL" id="CP104068">
    <property type="protein sequence ID" value="WAH44849.1"/>
    <property type="molecule type" value="Genomic_DNA"/>
</dbReference>
<dbReference type="PANTHER" id="PTHR43776:SF7">
    <property type="entry name" value="D,D-DIPEPTIDE TRANSPORT ATP-BINDING PROTEIN DDPF-RELATED"/>
    <property type="match status" value="1"/>
</dbReference>
<keyword evidence="3" id="KW-0547">Nucleotide-binding</keyword>
<dbReference type="PROSITE" id="PS50893">
    <property type="entry name" value="ABC_TRANSPORTER_2"/>
    <property type="match status" value="1"/>
</dbReference>
<organism evidence="6 7">
    <name type="scientific">Alicyclobacillus fastidiosus</name>
    <dbReference type="NCBI Taxonomy" id="392011"/>
    <lineage>
        <taxon>Bacteria</taxon>
        <taxon>Bacillati</taxon>
        <taxon>Bacillota</taxon>
        <taxon>Bacilli</taxon>
        <taxon>Bacillales</taxon>
        <taxon>Alicyclobacillaceae</taxon>
        <taxon>Alicyclobacillus</taxon>
    </lineage>
</organism>
<evidence type="ECO:0000256" key="3">
    <source>
        <dbReference type="ARBA" id="ARBA00022741"/>
    </source>
</evidence>
<comment type="similarity">
    <text evidence="1">Belongs to the ABC transporter superfamily.</text>
</comment>
<dbReference type="RefSeq" id="WP_268008721.1">
    <property type="nucleotide sequence ID" value="NZ_BSUT01000003.1"/>
</dbReference>
<evidence type="ECO:0000259" key="5">
    <source>
        <dbReference type="PROSITE" id="PS50893"/>
    </source>
</evidence>
<gene>
    <name evidence="6" type="ORF">NZD89_28765</name>
</gene>
<dbReference type="Proteomes" id="UP001164761">
    <property type="component" value="Plasmid unnamed1"/>
</dbReference>
<dbReference type="InterPro" id="IPR050319">
    <property type="entry name" value="ABC_transp_ATP-bind"/>
</dbReference>
<reference evidence="6" key="1">
    <citation type="submission" date="2022-08" db="EMBL/GenBank/DDBJ databases">
        <title>Alicyclobacillus fastidiosus DSM 17978, complete genome.</title>
        <authorList>
            <person name="Wang Q."/>
            <person name="Cai R."/>
            <person name="Wang Z."/>
        </authorList>
    </citation>
    <scope>NUCLEOTIDE SEQUENCE</scope>
    <source>
        <strain evidence="6">DSM 17978</strain>
        <plasmid evidence="6">unnamed1</plasmid>
    </source>
</reference>
<dbReference type="Pfam" id="PF00005">
    <property type="entry name" value="ABC_tran"/>
    <property type="match status" value="1"/>
</dbReference>
<dbReference type="InterPro" id="IPR017871">
    <property type="entry name" value="ABC_transporter-like_CS"/>
</dbReference>
<dbReference type="InterPro" id="IPR003593">
    <property type="entry name" value="AAA+_ATPase"/>
</dbReference>
<evidence type="ECO:0000313" key="6">
    <source>
        <dbReference type="EMBL" id="WAH44849.1"/>
    </source>
</evidence>
<dbReference type="GO" id="GO:0005524">
    <property type="term" value="F:ATP binding"/>
    <property type="evidence" value="ECO:0007669"/>
    <property type="project" value="UniProtKB-KW"/>
</dbReference>
<keyword evidence="2" id="KW-0813">Transport</keyword>
<dbReference type="InterPro" id="IPR027417">
    <property type="entry name" value="P-loop_NTPase"/>
</dbReference>
<accession>A0ABY6ZRX8</accession>
<name>A0ABY6ZRX8_9BACL</name>
<geneLocation type="plasmid" evidence="6 7">
    <name>unnamed1</name>
</geneLocation>
<dbReference type="InterPro" id="IPR013563">
    <property type="entry name" value="Oligopep_ABC_C"/>
</dbReference>
<dbReference type="InterPro" id="IPR003439">
    <property type="entry name" value="ABC_transporter-like_ATP-bd"/>
</dbReference>
<evidence type="ECO:0000256" key="1">
    <source>
        <dbReference type="ARBA" id="ARBA00005417"/>
    </source>
</evidence>
<dbReference type="PROSITE" id="PS00211">
    <property type="entry name" value="ABC_TRANSPORTER_1"/>
    <property type="match status" value="1"/>
</dbReference>
<proteinExistence type="inferred from homology"/>
<protein>
    <submittedName>
        <fullName evidence="6">ATP-binding cassette domain-containing protein</fullName>
    </submittedName>
</protein>
<dbReference type="Pfam" id="PF08352">
    <property type="entry name" value="oligo_HPY"/>
    <property type="match status" value="1"/>
</dbReference>
<dbReference type="SUPFAM" id="SSF52540">
    <property type="entry name" value="P-loop containing nucleoside triphosphate hydrolases"/>
    <property type="match status" value="1"/>
</dbReference>
<evidence type="ECO:0000256" key="2">
    <source>
        <dbReference type="ARBA" id="ARBA00022448"/>
    </source>
</evidence>
<dbReference type="PANTHER" id="PTHR43776">
    <property type="entry name" value="TRANSPORT ATP-BINDING PROTEIN"/>
    <property type="match status" value="1"/>
</dbReference>
<keyword evidence="4 6" id="KW-0067">ATP-binding</keyword>
<feature type="domain" description="ABC transporter" evidence="5">
    <location>
        <begin position="4"/>
        <end position="247"/>
    </location>
</feature>
<evidence type="ECO:0000313" key="7">
    <source>
        <dbReference type="Proteomes" id="UP001164761"/>
    </source>
</evidence>
<evidence type="ECO:0000256" key="4">
    <source>
        <dbReference type="ARBA" id="ARBA00022840"/>
    </source>
</evidence>
<sequence>MELLQLRDLSKYFSTGKHVVKAVDGVTLTVESGKTLGLVGESGCGKSTTGRLMLGINKPTSGEIRFKGRNIHSLSKVDKKRYHHSVQMVFQDPYSSLDPRMTVENIIAEGMDVQGTVSGQERRDRVLDLVQRVGLRKDQLTRFPHEFSGGQRQRIGIARALAVNPELIIADEPISALDVSIQAQVMTLLQSLQADFGLSYVFISHDLAMVEYISDVVAVMYLGKIVEYGSRQEIYDHPQHPYTRTLMSAVPVIGKKADRIRLTGDVPSPTNLPKGCRFHTRCPFAEERCSREQPELKGNPGHLVACHLVN</sequence>
<dbReference type="CDD" id="cd03257">
    <property type="entry name" value="ABC_NikE_OppD_transporters"/>
    <property type="match status" value="1"/>
</dbReference>
<dbReference type="NCBIfam" id="TIGR01727">
    <property type="entry name" value="oligo_HPY"/>
    <property type="match status" value="1"/>
</dbReference>
<keyword evidence="7" id="KW-1185">Reference proteome</keyword>
<dbReference type="SMART" id="SM00382">
    <property type="entry name" value="AAA"/>
    <property type="match status" value="1"/>
</dbReference>
<keyword evidence="6" id="KW-0614">Plasmid</keyword>
<dbReference type="Gene3D" id="3.40.50.300">
    <property type="entry name" value="P-loop containing nucleotide triphosphate hydrolases"/>
    <property type="match status" value="1"/>
</dbReference>